<gene>
    <name evidence="1" type="ORF">CES85_0353</name>
</gene>
<sequence length="58" mass="6618">MTITFVAQASELRYLYILVRSQVWHCSHAVYALLKTIKKAEASYREEGKSLALSQRGT</sequence>
<organism evidence="1 2">
    <name type="scientific">Ochrobactrum quorumnocens</name>
    <dbReference type="NCBI Taxonomy" id="271865"/>
    <lineage>
        <taxon>Bacteria</taxon>
        <taxon>Pseudomonadati</taxon>
        <taxon>Pseudomonadota</taxon>
        <taxon>Alphaproteobacteria</taxon>
        <taxon>Hyphomicrobiales</taxon>
        <taxon>Brucellaceae</taxon>
        <taxon>Brucella/Ochrobactrum group</taxon>
        <taxon>Ochrobactrum</taxon>
    </lineage>
</organism>
<dbReference type="KEGG" id="och:CES85_0353"/>
<protein>
    <submittedName>
        <fullName evidence="1">Uncharacterized protein</fullName>
    </submittedName>
</protein>
<evidence type="ECO:0000313" key="2">
    <source>
        <dbReference type="Proteomes" id="UP000215256"/>
    </source>
</evidence>
<dbReference type="EMBL" id="CP022604">
    <property type="protein sequence ID" value="ASV86704.1"/>
    <property type="molecule type" value="Genomic_DNA"/>
</dbReference>
<reference evidence="1 2" key="1">
    <citation type="submission" date="2017-07" db="EMBL/GenBank/DDBJ databases">
        <title>Phylogenetic study on the rhizospheric bacterium Ochrobactrum sp. A44.</title>
        <authorList>
            <person name="Krzyzanowska D.M."/>
            <person name="Ossowicki A."/>
            <person name="Rajewska M."/>
            <person name="Maciag T."/>
            <person name="Kaczynski Z."/>
            <person name="Czerwicka M."/>
            <person name="Jafra S."/>
        </authorList>
    </citation>
    <scope>NUCLEOTIDE SEQUENCE [LARGE SCALE GENOMIC DNA]</scope>
    <source>
        <strain evidence="1 2">A44</strain>
    </source>
</reference>
<proteinExistence type="predicted"/>
<accession>A0A248UJ50</accession>
<name>A0A248UJ50_9HYPH</name>
<evidence type="ECO:0000313" key="1">
    <source>
        <dbReference type="EMBL" id="ASV86704.1"/>
    </source>
</evidence>
<dbReference type="AlphaFoldDB" id="A0A248UJ50"/>
<dbReference type="Proteomes" id="UP000215256">
    <property type="component" value="Chromosome 1"/>
</dbReference>